<protein>
    <recommendedName>
        <fullName evidence="1">YdhG-like domain-containing protein</fullName>
    </recommendedName>
</protein>
<dbReference type="AlphaFoldDB" id="A0A846RUA2"/>
<evidence type="ECO:0000313" key="2">
    <source>
        <dbReference type="EMBL" id="NJC24124.1"/>
    </source>
</evidence>
<evidence type="ECO:0000313" key="3">
    <source>
        <dbReference type="Proteomes" id="UP000547458"/>
    </source>
</evidence>
<name>A0A846RUA2_9MICC</name>
<evidence type="ECO:0000259" key="1">
    <source>
        <dbReference type="Pfam" id="PF08818"/>
    </source>
</evidence>
<feature type="domain" description="YdhG-like" evidence="1">
    <location>
        <begin position="25"/>
        <end position="125"/>
    </location>
</feature>
<organism evidence="2 3">
    <name type="scientific">Arthrobacter pigmenti</name>
    <dbReference type="NCBI Taxonomy" id="271432"/>
    <lineage>
        <taxon>Bacteria</taxon>
        <taxon>Bacillati</taxon>
        <taxon>Actinomycetota</taxon>
        <taxon>Actinomycetes</taxon>
        <taxon>Micrococcales</taxon>
        <taxon>Micrococcaceae</taxon>
        <taxon>Arthrobacter</taxon>
    </lineage>
</organism>
<dbReference type="Pfam" id="PF08818">
    <property type="entry name" value="DUF1801"/>
    <property type="match status" value="1"/>
</dbReference>
<sequence length="141" mass="15441">MAENKTMPTEASVQDFIATVPNERRRRDAETLLAIMERVTGLEPVMWGPSMIGFGSYHYKYATGREGDALATGFSPRSANLVLYGLTEAPGSAELLEKLGQHKTGAACLYINKLDDVDLGVLEQLTAMGHRHVSTTDYTFS</sequence>
<gene>
    <name evidence="2" type="ORF">BJ994_003200</name>
</gene>
<reference evidence="2 3" key="1">
    <citation type="submission" date="2020-03" db="EMBL/GenBank/DDBJ databases">
        <title>Sequencing the genomes of 1000 actinobacteria strains.</title>
        <authorList>
            <person name="Klenk H.-P."/>
        </authorList>
    </citation>
    <scope>NUCLEOTIDE SEQUENCE [LARGE SCALE GENOMIC DNA]</scope>
    <source>
        <strain evidence="2 3">DSM 16403</strain>
    </source>
</reference>
<dbReference type="RefSeq" id="WP_167995418.1">
    <property type="nucleotide sequence ID" value="NZ_JAATJL010000001.1"/>
</dbReference>
<accession>A0A846RUA2</accession>
<comment type="caution">
    <text evidence="2">The sequence shown here is derived from an EMBL/GenBank/DDBJ whole genome shotgun (WGS) entry which is preliminary data.</text>
</comment>
<proteinExistence type="predicted"/>
<dbReference type="InterPro" id="IPR014922">
    <property type="entry name" value="YdhG-like"/>
</dbReference>
<dbReference type="EMBL" id="JAATJL010000001">
    <property type="protein sequence ID" value="NJC24124.1"/>
    <property type="molecule type" value="Genomic_DNA"/>
</dbReference>
<dbReference type="Proteomes" id="UP000547458">
    <property type="component" value="Unassembled WGS sequence"/>
</dbReference>
<keyword evidence="3" id="KW-1185">Reference proteome</keyword>